<keyword evidence="3" id="KW-1185">Reference proteome</keyword>
<comment type="caution">
    <text evidence="2">The sequence shown here is derived from an EMBL/GenBank/DDBJ whole genome shotgun (WGS) entry which is preliminary data.</text>
</comment>
<accession>W9DSE3</accession>
<dbReference type="EMBL" id="AZAK01000001">
    <property type="protein sequence ID" value="ETA66577.1"/>
    <property type="molecule type" value="Genomic_DNA"/>
</dbReference>
<dbReference type="AlphaFoldDB" id="W9DSE3"/>
<name>W9DSE3_9PSEU</name>
<dbReference type="RefSeq" id="WP_034267262.1">
    <property type="nucleotide sequence ID" value="NZ_KI632509.1"/>
</dbReference>
<evidence type="ECO:0000256" key="1">
    <source>
        <dbReference type="SAM" id="MobiDB-lite"/>
    </source>
</evidence>
<feature type="region of interest" description="Disordered" evidence="1">
    <location>
        <begin position="106"/>
        <end position="132"/>
    </location>
</feature>
<sequence length="132" mass="14176">MKTSPLTQTVLDEARRQVETCCREFTDPDVATVRDAVEGVQQLTGALGELVDRIRDHASFAFDDENQYVGEELVRDLHATRGCLTTAGLLVAPALDDLRELTGSAADLTSTTPELTGSAVELTGTTPRTAAR</sequence>
<dbReference type="OrthoDB" id="3557242at2"/>
<protein>
    <submittedName>
        <fullName evidence="2">Uncharacterized protein</fullName>
    </submittedName>
</protein>
<dbReference type="Proteomes" id="UP000054357">
    <property type="component" value="Unassembled WGS sequence"/>
</dbReference>
<proteinExistence type="predicted"/>
<dbReference type="HOGENOM" id="CLU_1912649_0_0_11"/>
<evidence type="ECO:0000313" key="3">
    <source>
        <dbReference type="Proteomes" id="UP000054357"/>
    </source>
</evidence>
<gene>
    <name evidence="2" type="ORF">AmyhaDRAFT_0338</name>
</gene>
<dbReference type="PATRIC" id="fig|592678.3.peg.342"/>
<reference evidence="2 3" key="1">
    <citation type="submission" date="2013-08" db="EMBL/GenBank/DDBJ databases">
        <authorList>
            <consortium name="DOE Joint Genome Institute"/>
            <person name="Klenk H.-P."/>
            <person name="Huntemann M."/>
            <person name="Han J."/>
            <person name="Chen A."/>
            <person name="Kyrpides N."/>
            <person name="Mavromatis K."/>
            <person name="Markowitz V."/>
            <person name="Palaniappan K."/>
            <person name="Ivanova N."/>
            <person name="Schaumberg A."/>
            <person name="Pati A."/>
            <person name="Liolios K."/>
            <person name="Nordberg H.P."/>
            <person name="Cantor M.N."/>
            <person name="Hua S.X."/>
            <person name="Woyke T."/>
        </authorList>
    </citation>
    <scope>NUCLEOTIDE SEQUENCE [LARGE SCALE GENOMIC DNA]</scope>
    <source>
        <strain evidence="2 3">YIM 93223</strain>
    </source>
</reference>
<organism evidence="2 3">
    <name type="scientific">Haloechinothrix halophila YIM 93223</name>
    <dbReference type="NCBI Taxonomy" id="592678"/>
    <lineage>
        <taxon>Bacteria</taxon>
        <taxon>Bacillati</taxon>
        <taxon>Actinomycetota</taxon>
        <taxon>Actinomycetes</taxon>
        <taxon>Pseudonocardiales</taxon>
        <taxon>Pseudonocardiaceae</taxon>
        <taxon>Haloechinothrix</taxon>
    </lineage>
</organism>
<feature type="compositionally biased region" description="Polar residues" evidence="1">
    <location>
        <begin position="123"/>
        <end position="132"/>
    </location>
</feature>
<evidence type="ECO:0000313" key="2">
    <source>
        <dbReference type="EMBL" id="ETA66577.1"/>
    </source>
</evidence>